<dbReference type="Proteomes" id="UP000013015">
    <property type="component" value="Unassembled WGS sequence"/>
</dbReference>
<dbReference type="EC" id="4.3.1.17" evidence="4"/>
<evidence type="ECO:0000256" key="10">
    <source>
        <dbReference type="ARBA" id="ARBA00023239"/>
    </source>
</evidence>
<comment type="catalytic activity">
    <reaction evidence="12">
        <text>L-serine = pyruvate + NH4(+)</text>
        <dbReference type="Rhea" id="RHEA:19169"/>
        <dbReference type="ChEBI" id="CHEBI:15361"/>
        <dbReference type="ChEBI" id="CHEBI:28938"/>
        <dbReference type="ChEBI" id="CHEBI:33384"/>
        <dbReference type="EC" id="4.3.1.17"/>
    </reaction>
</comment>
<evidence type="ECO:0000313" key="16">
    <source>
        <dbReference type="EMBL" id="ENO18425.1"/>
    </source>
</evidence>
<dbReference type="AlphaFoldDB" id="N6W7B5"/>
<dbReference type="InterPro" id="IPR051318">
    <property type="entry name" value="Fe-S_L-Ser"/>
</dbReference>
<dbReference type="PANTHER" id="PTHR30182">
    <property type="entry name" value="L-SERINE DEHYDRATASE"/>
    <property type="match status" value="1"/>
</dbReference>
<comment type="similarity">
    <text evidence="3">Belongs to the iron-sulfur dependent L-serine dehydratase family.</text>
</comment>
<dbReference type="HOGENOM" id="CLU_022305_0_1_11"/>
<evidence type="ECO:0000313" key="17">
    <source>
        <dbReference type="Proteomes" id="UP000013015"/>
    </source>
</evidence>
<comment type="cofactor">
    <cofactor evidence="1">
        <name>[4Fe-4S] cluster</name>
        <dbReference type="ChEBI" id="CHEBI:49883"/>
    </cofactor>
</comment>
<keyword evidence="5" id="KW-0312">Gluconeogenesis</keyword>
<reference evidence="16 17" key="1">
    <citation type="submission" date="2013-03" db="EMBL/GenBank/DDBJ databases">
        <title>Reference genome for the Human Microbiome Project.</title>
        <authorList>
            <person name="Aqrawi P."/>
            <person name="Ayvaz T."/>
            <person name="Bess C."/>
            <person name="Blankenburg K."/>
            <person name="Coyle M."/>
            <person name="Deng J."/>
            <person name="Forbes L."/>
            <person name="Fowler G."/>
            <person name="Francisco L."/>
            <person name="Fu Q."/>
            <person name="Gibbs R."/>
            <person name="Gross S."/>
            <person name="Gubbala S."/>
            <person name="Hale W."/>
            <person name="Hemphill L."/>
            <person name="Highlander S."/>
            <person name="Hirani K."/>
            <person name="Jackson L."/>
            <person name="Jakkamsetti A."/>
            <person name="Javaid M."/>
            <person name="Jayaseelan J.C."/>
            <person name="Jiang H."/>
            <person name="Joshi V."/>
            <person name="Korchina V."/>
            <person name="Kovar C."/>
            <person name="Lara F."/>
            <person name="Lee S."/>
            <person name="Liu Y."/>
            <person name="Mata R."/>
            <person name="Mathew T."/>
            <person name="Munidasa M."/>
            <person name="Muzny D."/>
            <person name="Nazareth L."/>
            <person name="Ngo R."/>
            <person name="Nguyen L."/>
            <person name="Nguyen N."/>
            <person name="Okwuonu G."/>
            <person name="Ongeri F."/>
            <person name="Palculict T."/>
            <person name="Patil S."/>
            <person name="Petrosino J."/>
            <person name="Pham C."/>
            <person name="Pham P."/>
            <person name="Pu L.-L."/>
            <person name="Qin X."/>
            <person name="Qu J."/>
            <person name="Reid J."/>
            <person name="Ross M."/>
            <person name="Ruth R."/>
            <person name="Saada N."/>
            <person name="San Lucas F."/>
            <person name="Santibanez J."/>
            <person name="Shang Y."/>
            <person name="Simmons D."/>
            <person name="Song X.-Z."/>
            <person name="Tang L.-Y."/>
            <person name="Thornton R."/>
            <person name="Warren J."/>
            <person name="Weissenberger G."/>
            <person name="Wilczek-Boney K."/>
            <person name="Worley K."/>
            <person name="Youmans B."/>
            <person name="Zhang J."/>
            <person name="Zhang L."/>
            <person name="Zhao Z."/>
            <person name="Zhou C."/>
            <person name="Zhu D."/>
            <person name="Zhu Y."/>
        </authorList>
    </citation>
    <scope>NUCLEOTIDE SEQUENCE [LARGE SCALE GENOMIC DNA]</scope>
    <source>
        <strain evidence="16 17">F0333</strain>
    </source>
</reference>
<feature type="domain" description="Serine dehydratase beta chain" evidence="15">
    <location>
        <begin position="50"/>
        <end position="199"/>
    </location>
</feature>
<keyword evidence="10 16" id="KW-0456">Lyase</keyword>
<evidence type="ECO:0000256" key="9">
    <source>
        <dbReference type="ARBA" id="ARBA00023014"/>
    </source>
</evidence>
<dbReference type="InterPro" id="IPR029009">
    <property type="entry name" value="ASB_dom_sf"/>
</dbReference>
<dbReference type="GO" id="GO:0006094">
    <property type="term" value="P:gluconeogenesis"/>
    <property type="evidence" value="ECO:0007669"/>
    <property type="project" value="UniProtKB-KW"/>
</dbReference>
<evidence type="ECO:0000256" key="3">
    <source>
        <dbReference type="ARBA" id="ARBA00008636"/>
    </source>
</evidence>
<dbReference type="GO" id="GO:0003941">
    <property type="term" value="F:L-serine ammonia-lyase activity"/>
    <property type="evidence" value="ECO:0007669"/>
    <property type="project" value="UniProtKB-EC"/>
</dbReference>
<comment type="caution">
    <text evidence="16">The sequence shown here is derived from an EMBL/GenBank/DDBJ whole genome shotgun (WGS) entry which is preliminary data.</text>
</comment>
<feature type="domain" description="Serine dehydratase-like alpha subunit" evidence="14">
    <location>
        <begin position="469"/>
        <end position="607"/>
    </location>
</feature>
<dbReference type="Pfam" id="PF03313">
    <property type="entry name" value="SDH_alpha"/>
    <property type="match status" value="2"/>
</dbReference>
<evidence type="ECO:0000256" key="2">
    <source>
        <dbReference type="ARBA" id="ARBA00004742"/>
    </source>
</evidence>
<dbReference type="STRING" id="888050.HMPREF9004_0994"/>
<feature type="region of interest" description="Disordered" evidence="13">
    <location>
        <begin position="187"/>
        <end position="218"/>
    </location>
</feature>
<evidence type="ECO:0000256" key="6">
    <source>
        <dbReference type="ARBA" id="ARBA00022485"/>
    </source>
</evidence>
<evidence type="ECO:0000256" key="13">
    <source>
        <dbReference type="SAM" id="MobiDB-lite"/>
    </source>
</evidence>
<dbReference type="PATRIC" id="fig|888050.3.peg.940"/>
<dbReference type="EMBL" id="AQHZ01000015">
    <property type="protein sequence ID" value="ENO18425.1"/>
    <property type="molecule type" value="Genomic_DNA"/>
</dbReference>
<evidence type="ECO:0000256" key="1">
    <source>
        <dbReference type="ARBA" id="ARBA00001966"/>
    </source>
</evidence>
<evidence type="ECO:0000256" key="4">
    <source>
        <dbReference type="ARBA" id="ARBA00012093"/>
    </source>
</evidence>
<sequence length="613" mass="63866">MVGMDERMTPADSPALEADASFERFDAGRATPAALVSGEVAAEDAAHPLSLFDMFRIGIGPSSSHTVGPMRAGRAFAVELADLDTAADPDRAPARIAIDLFGSLGATGRGHSTDRAVLLGLAGYAPESVSINEVESLLPTIAATARLPLSGGGTIPFDIASDIRFIPRTRLPYHVNALTLTAWRRKGTCTRGEEHSSGGEGEDAVPSNSELHGLHPSAEREEQIILKRTYYSVGGGFVMVHTTEDPLGVESLAAGQAALNMDVPAPHPFTTGAELLSACEASGYSVAELVRRNEEAVRPRKELDDYLDLIANTMFECVDAGTSTSGILPGGLDVPRRAQGLATRLFEGTSSSAGVPASGSPWVCAPEDPMRAMDWVTLFALAVNEENAAGHRVVTAPTNGAAGVIPAVLGYLVLYCPEAGADRGTPSAPSGLGRASAPLKHMRIGVHPIREEQEDSASLLSQAALRRRHAVHEFLLAATAIGALIKTNASIAGAEVGCQGEVGSASAMAAAGLAQALGGTPEQVENAAEIAMEHSLGLTCDPVAGLVQIPCIERNAIAAVKAIHAARMALWSDGRHMVSLDVVIETMRQTGNDMLSKYKETSEGGLAVNVVEC</sequence>
<dbReference type="SUPFAM" id="SSF143548">
    <property type="entry name" value="Serine metabolism enzymes domain"/>
    <property type="match status" value="1"/>
</dbReference>
<comment type="pathway">
    <text evidence="2">Carbohydrate biosynthesis; gluconeogenesis.</text>
</comment>
<dbReference type="InterPro" id="IPR005131">
    <property type="entry name" value="Ser_deHydtase_bsu"/>
</dbReference>
<name>N6W7B5_9ACTO</name>
<dbReference type="PANTHER" id="PTHR30182:SF1">
    <property type="entry name" value="L-SERINE DEHYDRATASE 1"/>
    <property type="match status" value="1"/>
</dbReference>
<evidence type="ECO:0000259" key="14">
    <source>
        <dbReference type="Pfam" id="PF03313"/>
    </source>
</evidence>
<evidence type="ECO:0000256" key="7">
    <source>
        <dbReference type="ARBA" id="ARBA00022723"/>
    </source>
</evidence>
<keyword evidence="9" id="KW-0411">Iron-sulfur</keyword>
<keyword evidence="7" id="KW-0479">Metal-binding</keyword>
<dbReference type="Gene3D" id="3.30.1330.90">
    <property type="entry name" value="D-3-phosphoglycerate dehydrogenase, domain 3"/>
    <property type="match status" value="1"/>
</dbReference>
<evidence type="ECO:0000256" key="12">
    <source>
        <dbReference type="ARBA" id="ARBA00049406"/>
    </source>
</evidence>
<protein>
    <recommendedName>
        <fullName evidence="4">L-serine ammonia-lyase</fullName>
        <ecNumber evidence="4">4.3.1.17</ecNumber>
    </recommendedName>
    <alternativeName>
        <fullName evidence="11">L-serine deaminase</fullName>
    </alternativeName>
</protein>
<accession>N6W7B5</accession>
<feature type="domain" description="Serine dehydratase-like alpha subunit" evidence="14">
    <location>
        <begin position="283"/>
        <end position="411"/>
    </location>
</feature>
<dbReference type="Pfam" id="PF03315">
    <property type="entry name" value="SDH_beta"/>
    <property type="match status" value="1"/>
</dbReference>
<gene>
    <name evidence="16" type="primary">sdaA</name>
    <name evidence="16" type="ORF">HMPREF9004_0994</name>
</gene>
<dbReference type="GO" id="GO:0051539">
    <property type="term" value="F:4 iron, 4 sulfur cluster binding"/>
    <property type="evidence" value="ECO:0007669"/>
    <property type="project" value="UniProtKB-KW"/>
</dbReference>
<keyword evidence="6" id="KW-0004">4Fe-4S</keyword>
<evidence type="ECO:0000256" key="8">
    <source>
        <dbReference type="ARBA" id="ARBA00023004"/>
    </source>
</evidence>
<evidence type="ECO:0000259" key="15">
    <source>
        <dbReference type="Pfam" id="PF03315"/>
    </source>
</evidence>
<keyword evidence="8" id="KW-0408">Iron</keyword>
<dbReference type="InterPro" id="IPR005130">
    <property type="entry name" value="Ser_deHydtase-like_asu"/>
</dbReference>
<proteinExistence type="inferred from homology"/>
<organism evidence="16 17">
    <name type="scientific">Schaalia cardiffensis F0333</name>
    <dbReference type="NCBI Taxonomy" id="888050"/>
    <lineage>
        <taxon>Bacteria</taxon>
        <taxon>Bacillati</taxon>
        <taxon>Actinomycetota</taxon>
        <taxon>Actinomycetes</taxon>
        <taxon>Actinomycetales</taxon>
        <taxon>Actinomycetaceae</taxon>
        <taxon>Schaalia</taxon>
    </lineage>
</organism>
<evidence type="ECO:0000256" key="11">
    <source>
        <dbReference type="ARBA" id="ARBA00041766"/>
    </source>
</evidence>
<dbReference type="eggNOG" id="COG1760">
    <property type="taxonomic scope" value="Bacteria"/>
</dbReference>
<dbReference type="GO" id="GO:0046872">
    <property type="term" value="F:metal ion binding"/>
    <property type="evidence" value="ECO:0007669"/>
    <property type="project" value="UniProtKB-KW"/>
</dbReference>
<keyword evidence="17" id="KW-1185">Reference proteome</keyword>
<evidence type="ECO:0000256" key="5">
    <source>
        <dbReference type="ARBA" id="ARBA00022432"/>
    </source>
</evidence>